<protein>
    <submittedName>
        <fullName evidence="2">UDP-N-acetylmuramate-L-alanine ligase</fullName>
    </submittedName>
</protein>
<dbReference type="InterPro" id="IPR050061">
    <property type="entry name" value="MurCDEF_pg_biosynth"/>
</dbReference>
<keyword evidence="2" id="KW-0436">Ligase</keyword>
<dbReference type="Pfam" id="PF02875">
    <property type="entry name" value="Mur_ligase_C"/>
    <property type="match status" value="1"/>
</dbReference>
<sequence length="126" mass="14541">TRQKYPDRKICCVFQPHQYQRTFYLFKDFVKVFTESEIEKLILTDIYSVSGRESAKIKNKVSSEKLAKEIKKSAKNKEVVYLSNNKKAVDYLKANLKKDEILVIMGAGDVYELAQLLTAAEKKAKI</sequence>
<dbReference type="InterPro" id="IPR036615">
    <property type="entry name" value="Mur_ligase_C_dom_sf"/>
</dbReference>
<organism evidence="2 3">
    <name type="scientific">Candidatus Falkowbacteria bacterium GW2011_GWA2_39_24</name>
    <dbReference type="NCBI Taxonomy" id="1618634"/>
    <lineage>
        <taxon>Bacteria</taxon>
        <taxon>Candidatus Falkowiibacteriota</taxon>
    </lineage>
</organism>
<reference evidence="2 3" key="1">
    <citation type="journal article" date="2015" name="Nature">
        <title>rRNA introns, odd ribosomes, and small enigmatic genomes across a large radiation of phyla.</title>
        <authorList>
            <person name="Brown C.T."/>
            <person name="Hug L.A."/>
            <person name="Thomas B.C."/>
            <person name="Sharon I."/>
            <person name="Castelle C.J."/>
            <person name="Singh A."/>
            <person name="Wilkins M.J."/>
            <person name="Williams K.H."/>
            <person name="Banfield J.F."/>
        </authorList>
    </citation>
    <scope>NUCLEOTIDE SEQUENCE [LARGE SCALE GENOMIC DNA]</scope>
</reference>
<dbReference type="GO" id="GO:0016881">
    <property type="term" value="F:acid-amino acid ligase activity"/>
    <property type="evidence" value="ECO:0007669"/>
    <property type="project" value="InterPro"/>
</dbReference>
<dbReference type="EMBL" id="LBWS01000017">
    <property type="protein sequence ID" value="KKR14808.1"/>
    <property type="molecule type" value="Genomic_DNA"/>
</dbReference>
<dbReference type="InterPro" id="IPR004101">
    <property type="entry name" value="Mur_ligase_C"/>
</dbReference>
<comment type="caution">
    <text evidence="2">The sequence shown here is derived from an EMBL/GenBank/DDBJ whole genome shotgun (WGS) entry which is preliminary data.</text>
</comment>
<feature type="non-terminal residue" evidence="2">
    <location>
        <position position="1"/>
    </location>
</feature>
<name>A0A0G0NH28_9BACT</name>
<evidence type="ECO:0000313" key="2">
    <source>
        <dbReference type="EMBL" id="KKR14808.1"/>
    </source>
</evidence>
<feature type="domain" description="Mur ligase C-terminal" evidence="1">
    <location>
        <begin position="2"/>
        <end position="108"/>
    </location>
</feature>
<accession>A0A0G0NH28</accession>
<evidence type="ECO:0000313" key="3">
    <source>
        <dbReference type="Proteomes" id="UP000034048"/>
    </source>
</evidence>
<dbReference type="Proteomes" id="UP000034048">
    <property type="component" value="Unassembled WGS sequence"/>
</dbReference>
<dbReference type="PANTHER" id="PTHR43445:SF3">
    <property type="entry name" value="UDP-N-ACETYLMURAMATE--L-ALANINE LIGASE"/>
    <property type="match status" value="1"/>
</dbReference>
<dbReference type="SUPFAM" id="SSF53244">
    <property type="entry name" value="MurD-like peptide ligases, peptide-binding domain"/>
    <property type="match status" value="1"/>
</dbReference>
<dbReference type="PANTHER" id="PTHR43445">
    <property type="entry name" value="UDP-N-ACETYLMURAMATE--L-ALANINE LIGASE-RELATED"/>
    <property type="match status" value="1"/>
</dbReference>
<dbReference type="AlphaFoldDB" id="A0A0G0NH28"/>
<evidence type="ECO:0000259" key="1">
    <source>
        <dbReference type="Pfam" id="PF02875"/>
    </source>
</evidence>
<gene>
    <name evidence="2" type="ORF">UT42_C0017G0001</name>
</gene>
<dbReference type="Gene3D" id="3.90.190.20">
    <property type="entry name" value="Mur ligase, C-terminal domain"/>
    <property type="match status" value="1"/>
</dbReference>
<proteinExistence type="predicted"/>